<dbReference type="EMBL" id="KZ824661">
    <property type="protein sequence ID" value="RAK75151.1"/>
    <property type="molecule type" value="Genomic_DNA"/>
</dbReference>
<gene>
    <name evidence="2" type="ORF">BO72DRAFT_498449</name>
</gene>
<proteinExistence type="predicted"/>
<feature type="region of interest" description="Disordered" evidence="1">
    <location>
        <begin position="46"/>
        <end position="78"/>
    </location>
</feature>
<evidence type="ECO:0000256" key="1">
    <source>
        <dbReference type="SAM" id="MobiDB-lite"/>
    </source>
</evidence>
<feature type="compositionally biased region" description="Pro residues" evidence="1">
    <location>
        <begin position="68"/>
        <end position="78"/>
    </location>
</feature>
<dbReference type="OrthoDB" id="4507400at2759"/>
<keyword evidence="3" id="KW-1185">Reference proteome</keyword>
<name>A0A8G1VXD9_9EURO</name>
<reference evidence="2 3" key="1">
    <citation type="submission" date="2018-02" db="EMBL/GenBank/DDBJ databases">
        <title>The genomes of Aspergillus section Nigri reveals drivers in fungal speciation.</title>
        <authorList>
            <consortium name="DOE Joint Genome Institute"/>
            <person name="Vesth T.C."/>
            <person name="Nybo J."/>
            <person name="Theobald S."/>
            <person name="Brandl J."/>
            <person name="Frisvad J.C."/>
            <person name="Nielsen K.F."/>
            <person name="Lyhne E.K."/>
            <person name="Kogle M.E."/>
            <person name="Kuo A."/>
            <person name="Riley R."/>
            <person name="Clum A."/>
            <person name="Nolan M."/>
            <person name="Lipzen A."/>
            <person name="Salamov A."/>
            <person name="Henrissat B."/>
            <person name="Wiebenga A."/>
            <person name="De vries R.P."/>
            <person name="Grigoriev I.V."/>
            <person name="Mortensen U.H."/>
            <person name="Andersen M.R."/>
            <person name="Baker S.E."/>
        </authorList>
    </citation>
    <scope>NUCLEOTIDE SEQUENCE [LARGE SCALE GENOMIC DNA]</scope>
    <source>
        <strain evidence="2 3">CBS 313.89</strain>
    </source>
</reference>
<protein>
    <submittedName>
        <fullName evidence="2">Uncharacterized protein</fullName>
    </submittedName>
</protein>
<dbReference type="Proteomes" id="UP000249789">
    <property type="component" value="Unassembled WGS sequence"/>
</dbReference>
<organism evidence="2 3">
    <name type="scientific">Aspergillus fijiensis CBS 313.89</name>
    <dbReference type="NCBI Taxonomy" id="1448319"/>
    <lineage>
        <taxon>Eukaryota</taxon>
        <taxon>Fungi</taxon>
        <taxon>Dikarya</taxon>
        <taxon>Ascomycota</taxon>
        <taxon>Pezizomycotina</taxon>
        <taxon>Eurotiomycetes</taxon>
        <taxon>Eurotiomycetidae</taxon>
        <taxon>Eurotiales</taxon>
        <taxon>Aspergillaceae</taxon>
        <taxon>Aspergillus</taxon>
    </lineage>
</organism>
<sequence>MANMSPQRHRPTLITPACSSTFPQDISAAILSAANHIPKSIAVESAARKASATGAATPTTSTGLLEVPMPPPPPPPSPVETRALWGRLFPLWKMNLGLEPLIMVLSRDHVEED</sequence>
<evidence type="ECO:0000313" key="3">
    <source>
        <dbReference type="Proteomes" id="UP000249789"/>
    </source>
</evidence>
<feature type="compositionally biased region" description="Low complexity" evidence="1">
    <location>
        <begin position="48"/>
        <end position="63"/>
    </location>
</feature>
<dbReference type="AlphaFoldDB" id="A0A8G1VXD9"/>
<evidence type="ECO:0000313" key="2">
    <source>
        <dbReference type="EMBL" id="RAK75151.1"/>
    </source>
</evidence>
<dbReference type="GeneID" id="63866107"/>
<accession>A0A8G1VXD9</accession>
<dbReference type="VEuPathDB" id="FungiDB:BO72DRAFT_498449"/>
<dbReference type="RefSeq" id="XP_040799161.1">
    <property type="nucleotide sequence ID" value="XM_040948774.1"/>
</dbReference>